<dbReference type="OrthoDB" id="333971at2"/>
<protein>
    <recommendedName>
        <fullName evidence="4">Bacterial surface antigen (D15) domain-containing protein</fullName>
    </recommendedName>
</protein>
<evidence type="ECO:0000259" key="4">
    <source>
        <dbReference type="Pfam" id="PF01103"/>
    </source>
</evidence>
<comment type="subcellular location">
    <subcellularLocation>
        <location evidence="1">Membrane</location>
    </subcellularLocation>
</comment>
<accession>B3EI70</accession>
<reference evidence="5 6" key="1">
    <citation type="submission" date="2008-05" db="EMBL/GenBank/DDBJ databases">
        <title>Complete sequence of Chlorobium limicola DSM 245.</title>
        <authorList>
            <consortium name="US DOE Joint Genome Institute"/>
            <person name="Lucas S."/>
            <person name="Copeland A."/>
            <person name="Lapidus A."/>
            <person name="Glavina del Rio T."/>
            <person name="Dalin E."/>
            <person name="Tice H."/>
            <person name="Bruce D."/>
            <person name="Goodwin L."/>
            <person name="Pitluck S."/>
            <person name="Schmutz J."/>
            <person name="Larimer F."/>
            <person name="Land M."/>
            <person name="Hauser L."/>
            <person name="Kyrpides N."/>
            <person name="Ovchinnikova G."/>
            <person name="Zhao F."/>
            <person name="Li T."/>
            <person name="Liu Z."/>
            <person name="Overmann J."/>
            <person name="Bryant D.A."/>
            <person name="Richardson P."/>
        </authorList>
    </citation>
    <scope>NUCLEOTIDE SEQUENCE [LARGE SCALE GENOMIC DNA]</scope>
    <source>
        <strain evidence="6">DSM 245 / NBRC 103803 / 6330</strain>
    </source>
</reference>
<dbReference type="HOGENOM" id="CLU_007496_0_0_10"/>
<feature type="chain" id="PRO_5002787818" description="Bacterial surface antigen (D15) domain-containing protein" evidence="3">
    <location>
        <begin position="28"/>
        <end position="917"/>
    </location>
</feature>
<organism evidence="5 6">
    <name type="scientific">Chlorobium limicola (strain DSM 245 / NBRC 103803 / 6330)</name>
    <dbReference type="NCBI Taxonomy" id="290315"/>
    <lineage>
        <taxon>Bacteria</taxon>
        <taxon>Pseudomonadati</taxon>
        <taxon>Chlorobiota</taxon>
        <taxon>Chlorobiia</taxon>
        <taxon>Chlorobiales</taxon>
        <taxon>Chlorobiaceae</taxon>
        <taxon>Chlorobium/Pelodictyon group</taxon>
        <taxon>Chlorobium</taxon>
    </lineage>
</organism>
<evidence type="ECO:0000256" key="3">
    <source>
        <dbReference type="SAM" id="SignalP"/>
    </source>
</evidence>
<keyword evidence="2" id="KW-0472">Membrane</keyword>
<dbReference type="Proteomes" id="UP000008841">
    <property type="component" value="Chromosome"/>
</dbReference>
<dbReference type="AlphaFoldDB" id="B3EI70"/>
<evidence type="ECO:0000256" key="1">
    <source>
        <dbReference type="ARBA" id="ARBA00004370"/>
    </source>
</evidence>
<evidence type="ECO:0000256" key="2">
    <source>
        <dbReference type="ARBA" id="ARBA00023136"/>
    </source>
</evidence>
<name>B3EI70_CHLL2</name>
<proteinExistence type="predicted"/>
<evidence type="ECO:0000313" key="6">
    <source>
        <dbReference type="Proteomes" id="UP000008841"/>
    </source>
</evidence>
<evidence type="ECO:0000313" key="5">
    <source>
        <dbReference type="EMBL" id="ACD89900.1"/>
    </source>
</evidence>
<dbReference type="EMBL" id="CP001097">
    <property type="protein sequence ID" value="ACD89900.1"/>
    <property type="molecule type" value="Genomic_DNA"/>
</dbReference>
<sequence length="917" mass="102113" precursor="true">MKLFFKGFACAFVVSCTGITPFSGAHAQPSKVPIEMLAGNRSVTVVPGSEYEAGALHRLIFGSHWRSLWTTPVEVQVLDLRTFAGGLTPLEKGGGFQTLTLSFRGADGKEYRFRTLDKDPARGMPSKLRNTIVSDVVQDQVSASNPVSALVVSPLLDAAGVYHVTPQIIVMPYDKELLGQHYDDFAGLVGTIEERPEESALPGAGFKGADKISGTYKVFDTLEEESGNRIDAKAYLRARLIDLFIGDWDRHSDQWRWAGYKKDGLITWTPIPRDRDNAFSRQDGVFSWIITQIIPQIEGFGDAYPDIRYLSWSGRPLDRRILSGMGRSEWNAVAVGLQQNLTDAVIHEAVGKMPQAMYAREGLRLENELRARRDLLVRAALELYMVYAEDVDVFASRKPELALVHRLQDGQVEVSVFQKAGLSKEPIGIPVFRRLFNPGETREVRLYLRGGDDDVLVDGTVGKDGVKVRVIGGEGTDRYEDRSEKPGSAYPWTGEKATFFYDDGEDSEFSGTRYTVIDRHKVTPEPQEDKEKYDLRPRDSGQEVVANITGLRADYSPDYGPYLGWGVTVEDYGFRSEPFRYNMQLSGGLAAGDELRYQLHYRGDFRTLFRNSSLLIEAGTSGLDMINFYGLGNEHYYRGSGFREADFEVMNRVTTLKASLRYPMDRKYHWSAGVSAKWIDLEIDPGSLMDVNRASIPGIDDDFVGGFHAGFHYDSRQSGEGVALSPRKQAGRLAAGEEQGGTSALSGFVADVEGSHYPRFFGNEEAFTRVSGEIRSYIPLSSSGYSRIVLRLGGEKIWGDYPFWEAAFIGGATSLRGYDRQRFAGDASLYAGSELRLYFGTFKFLVPVIYGPVVFAETGRVFLDGEDSSVWHSSAGSGLWLGFIESRYSASIVYARGFDDGRLIDDYGLYLRTGFSF</sequence>
<dbReference type="Gene3D" id="2.40.160.50">
    <property type="entry name" value="membrane protein fhac: a member of the omp85/tpsb transporter family"/>
    <property type="match status" value="1"/>
</dbReference>
<dbReference type="RefSeq" id="WP_012465779.1">
    <property type="nucleotide sequence ID" value="NC_010803.1"/>
</dbReference>
<feature type="signal peptide" evidence="3">
    <location>
        <begin position="1"/>
        <end position="27"/>
    </location>
</feature>
<dbReference type="InterPro" id="IPR000184">
    <property type="entry name" value="Bac_surfAg_D15"/>
</dbReference>
<dbReference type="STRING" id="290315.Clim_0820"/>
<dbReference type="eggNOG" id="COG4775">
    <property type="taxonomic scope" value="Bacteria"/>
</dbReference>
<dbReference type="KEGG" id="cli:Clim_0820"/>
<gene>
    <name evidence="5" type="ordered locus">Clim_0820</name>
</gene>
<feature type="domain" description="Bacterial surface antigen (D15)" evidence="4">
    <location>
        <begin position="747"/>
        <end position="899"/>
    </location>
</feature>
<dbReference type="Pfam" id="PF01103">
    <property type="entry name" value="Omp85"/>
    <property type="match status" value="1"/>
</dbReference>
<keyword evidence="3" id="KW-0732">Signal</keyword>
<dbReference type="GO" id="GO:0019867">
    <property type="term" value="C:outer membrane"/>
    <property type="evidence" value="ECO:0007669"/>
    <property type="project" value="InterPro"/>
</dbReference>